<dbReference type="SUPFAM" id="SSF53697">
    <property type="entry name" value="SIS domain"/>
    <property type="match status" value="2"/>
</dbReference>
<dbReference type="GO" id="GO:0019899">
    <property type="term" value="F:enzyme binding"/>
    <property type="evidence" value="ECO:0007669"/>
    <property type="project" value="TreeGrafter"/>
</dbReference>
<dbReference type="InterPro" id="IPR054017">
    <property type="entry name" value="GKRP_SIS_2"/>
</dbReference>
<dbReference type="Pfam" id="PF20741">
    <property type="entry name" value="GKRP-like_C"/>
    <property type="match status" value="1"/>
</dbReference>
<organism evidence="3 4">
    <name type="scientific">Pinctada imbricata</name>
    <name type="common">Atlantic pearl-oyster</name>
    <name type="synonym">Pinctada martensii</name>
    <dbReference type="NCBI Taxonomy" id="66713"/>
    <lineage>
        <taxon>Eukaryota</taxon>
        <taxon>Metazoa</taxon>
        <taxon>Spiralia</taxon>
        <taxon>Lophotrochozoa</taxon>
        <taxon>Mollusca</taxon>
        <taxon>Bivalvia</taxon>
        <taxon>Autobranchia</taxon>
        <taxon>Pteriomorphia</taxon>
        <taxon>Pterioida</taxon>
        <taxon>Pterioidea</taxon>
        <taxon>Pteriidae</taxon>
        <taxon>Pinctada</taxon>
    </lineage>
</organism>
<proteinExistence type="predicted"/>
<sequence>MKYMKERYPQAMFLRQDGEGGGIYHPSVLRTLEQITEVATSILKDADSGLIVFSGCGTSGRLAFMTARTFNKKLESVGKHGCFKYLIAGKDKALFTSQEAPEDDPICGKEMLQEICMNQRKVLFIGITCGLSAPYVAGQLDYCLKNLDVFTPVLLGFNPTNMARNNKIEKWNKTFSDVVSELQKAVSDGKAFILNPVVGPEPITGSSRMKSGSATKILLETIFVGAYTSSQNLTKSKWNPQNHLDIYRAICERVYSVDFSKKISHLIKLGAECLQKNGSIYYLGLDSIGIVGMIDASECPPTYSATLDDVRGFIEGGYTCFGNKEGDLKHLGKHFHISLEDFKTDIAPHLGEKDLVIILSTEGNLSQASFVQSLSCHKAVLAFKDCDIPQEKFDVVIRAQIDNDINLGSVVKDVVDGFRNMYCEMFTKWVCNAVTTGAHVMKGKVYQNSMVDLKVSNNKLYYRSVGIIQKFSNESRDESERYLLKSIYNTDNLSESHCSKTVADHIDVATPLERVVPRAMLAAILKCPISEAEKRLIQEPVIRTVISQTLNSVK</sequence>
<evidence type="ECO:0000313" key="3">
    <source>
        <dbReference type="EMBL" id="KAK3091035.1"/>
    </source>
</evidence>
<dbReference type="EMBL" id="VSWD01000010">
    <property type="protein sequence ID" value="KAK3091035.1"/>
    <property type="molecule type" value="Genomic_DNA"/>
</dbReference>
<dbReference type="Gene3D" id="3.40.50.10490">
    <property type="entry name" value="Glucose-6-phosphate isomerase like protein, domain 1"/>
    <property type="match status" value="2"/>
</dbReference>
<accession>A0AA88XZG7</accession>
<dbReference type="InterPro" id="IPR040190">
    <property type="entry name" value="MURQ/GCKR"/>
</dbReference>
<dbReference type="GO" id="GO:0030246">
    <property type="term" value="F:carbohydrate binding"/>
    <property type="evidence" value="ECO:0007669"/>
    <property type="project" value="TreeGrafter"/>
</dbReference>
<name>A0AA88XZG7_PINIB</name>
<dbReference type="AlphaFoldDB" id="A0AA88XZG7"/>
<comment type="caution">
    <text evidence="3">The sequence shown here is derived from an EMBL/GenBank/DDBJ whole genome shotgun (WGS) entry which is preliminary data.</text>
</comment>
<dbReference type="GO" id="GO:0005654">
    <property type="term" value="C:nucleoplasm"/>
    <property type="evidence" value="ECO:0007669"/>
    <property type="project" value="TreeGrafter"/>
</dbReference>
<dbReference type="Gene3D" id="3.40.50.12620">
    <property type="match status" value="1"/>
</dbReference>
<dbReference type="PROSITE" id="PS01272">
    <property type="entry name" value="GCKR"/>
    <property type="match status" value="1"/>
</dbReference>
<dbReference type="PANTHER" id="PTHR10088:SF4">
    <property type="entry name" value="GLUCOKINASE REGULATORY PROTEIN"/>
    <property type="match status" value="1"/>
</dbReference>
<evidence type="ECO:0000256" key="1">
    <source>
        <dbReference type="ARBA" id="ARBA00023277"/>
    </source>
</evidence>
<dbReference type="Pfam" id="PF22198">
    <property type="entry name" value="GKRP_SIS_2"/>
    <property type="match status" value="1"/>
</dbReference>
<evidence type="ECO:0000313" key="4">
    <source>
        <dbReference type="Proteomes" id="UP001186944"/>
    </source>
</evidence>
<keyword evidence="1" id="KW-0119">Carbohydrate metabolism</keyword>
<dbReference type="InterPro" id="IPR001347">
    <property type="entry name" value="SIS_dom"/>
</dbReference>
<dbReference type="GO" id="GO:0009750">
    <property type="term" value="P:response to fructose"/>
    <property type="evidence" value="ECO:0007669"/>
    <property type="project" value="TreeGrafter"/>
</dbReference>
<dbReference type="Proteomes" id="UP001186944">
    <property type="component" value="Unassembled WGS sequence"/>
</dbReference>
<feature type="domain" description="SIS" evidence="2">
    <location>
        <begin position="270"/>
        <end position="444"/>
    </location>
</feature>
<dbReference type="GO" id="GO:0004857">
    <property type="term" value="F:enzyme inhibitor activity"/>
    <property type="evidence" value="ECO:0007669"/>
    <property type="project" value="TreeGrafter"/>
</dbReference>
<gene>
    <name evidence="3" type="ORF">FSP39_016648</name>
</gene>
<feature type="domain" description="SIS" evidence="2">
    <location>
        <begin position="38"/>
        <end position="232"/>
    </location>
</feature>
<dbReference type="InterPro" id="IPR005486">
    <property type="entry name" value="Glucokinase_regulatory_CS"/>
</dbReference>
<dbReference type="Gene3D" id="1.10.8.1080">
    <property type="match status" value="1"/>
</dbReference>
<dbReference type="Pfam" id="PF22645">
    <property type="entry name" value="GKRP_SIS_N"/>
    <property type="match status" value="1"/>
</dbReference>
<dbReference type="InterPro" id="IPR046348">
    <property type="entry name" value="SIS_dom_sf"/>
</dbReference>
<evidence type="ECO:0000259" key="2">
    <source>
        <dbReference type="PROSITE" id="PS51464"/>
    </source>
</evidence>
<dbReference type="GO" id="GO:1901135">
    <property type="term" value="P:carbohydrate derivative metabolic process"/>
    <property type="evidence" value="ECO:0007669"/>
    <property type="project" value="InterPro"/>
</dbReference>
<dbReference type="PANTHER" id="PTHR10088">
    <property type="entry name" value="GLUCOKINASE REGULATORY PROTEIN"/>
    <property type="match status" value="1"/>
</dbReference>
<protein>
    <recommendedName>
        <fullName evidence="2">SIS domain-containing protein</fullName>
    </recommendedName>
</protein>
<dbReference type="GO" id="GO:0005829">
    <property type="term" value="C:cytosol"/>
    <property type="evidence" value="ECO:0007669"/>
    <property type="project" value="TreeGrafter"/>
</dbReference>
<dbReference type="GO" id="GO:0042593">
    <property type="term" value="P:glucose homeostasis"/>
    <property type="evidence" value="ECO:0007669"/>
    <property type="project" value="TreeGrafter"/>
</dbReference>
<keyword evidence="4" id="KW-1185">Reference proteome</keyword>
<reference evidence="3" key="1">
    <citation type="submission" date="2019-08" db="EMBL/GenBank/DDBJ databases">
        <title>The improved chromosome-level genome for the pearl oyster Pinctada fucata martensii using PacBio sequencing and Hi-C.</title>
        <authorList>
            <person name="Zheng Z."/>
        </authorList>
    </citation>
    <scope>NUCLEOTIDE SEQUENCE</scope>
    <source>
        <strain evidence="3">ZZ-2019</strain>
        <tissue evidence="3">Adductor muscle</tissue>
    </source>
</reference>
<dbReference type="PROSITE" id="PS51464">
    <property type="entry name" value="SIS"/>
    <property type="match status" value="2"/>
</dbReference>
<dbReference type="GO" id="GO:0070095">
    <property type="term" value="F:fructose-6-phosphate binding"/>
    <property type="evidence" value="ECO:0007669"/>
    <property type="project" value="TreeGrafter"/>
</dbReference>